<comment type="subunit">
    <text evidence="12">Component of the MCM2-7 complex.</text>
</comment>
<dbReference type="InterPro" id="IPR041024">
    <property type="entry name" value="Mcm6_C"/>
</dbReference>
<dbReference type="RefSeq" id="XP_065329671.1">
    <property type="nucleotide sequence ID" value="XM_065473599.1"/>
</dbReference>
<evidence type="ECO:0000313" key="14">
    <source>
        <dbReference type="EMBL" id="WUR03526.1"/>
    </source>
</evidence>
<dbReference type="InterPro" id="IPR041562">
    <property type="entry name" value="MCM_lid"/>
</dbReference>
<dbReference type="CDD" id="cd17757">
    <property type="entry name" value="MCM6"/>
    <property type="match status" value="1"/>
</dbReference>
<dbReference type="InterPro" id="IPR027925">
    <property type="entry name" value="MCM_N"/>
</dbReference>
<dbReference type="InterPro" id="IPR012340">
    <property type="entry name" value="NA-bd_OB-fold"/>
</dbReference>
<dbReference type="Gene3D" id="2.40.50.140">
    <property type="entry name" value="Nucleic acid-binding proteins"/>
    <property type="match status" value="1"/>
</dbReference>
<dbReference type="GO" id="GO:0042555">
    <property type="term" value="C:MCM complex"/>
    <property type="evidence" value="ECO:0007669"/>
    <property type="project" value="UniProtKB-UniRule"/>
</dbReference>
<dbReference type="Gene3D" id="3.40.50.300">
    <property type="entry name" value="P-loop containing nucleotide triphosphate hydrolases"/>
    <property type="match status" value="1"/>
</dbReference>
<evidence type="ECO:0000256" key="10">
    <source>
        <dbReference type="ARBA" id="ARBA00023306"/>
    </source>
</evidence>
<accession>A0AAX4JCG0</accession>
<dbReference type="PROSITE" id="PS50051">
    <property type="entry name" value="MCM_2"/>
    <property type="match status" value="1"/>
</dbReference>
<dbReference type="GO" id="GO:0097373">
    <property type="term" value="C:MCM core complex"/>
    <property type="evidence" value="ECO:0007669"/>
    <property type="project" value="UniProtKB-ARBA"/>
</dbReference>
<comment type="function">
    <text evidence="12">Acts as component of the MCM2-7 complex (MCM complex) which is the replicative helicase essential for 'once per cell cycle' DNA replication initiation and elongation in eukaryotic cells. The active ATPase sites in the MCM2-7 ring are formed through the interaction surfaces of two neighboring subunits such that a critical structure of a conserved arginine finger motif is provided in trans relative to the ATP-binding site of the Walker A box of the adjacent subunit. The six ATPase active sites, however, are likely to contribute differentially to the complex helicase activity.</text>
</comment>
<name>A0AAX4JCG0_9MICR</name>
<evidence type="ECO:0000259" key="13">
    <source>
        <dbReference type="PROSITE" id="PS50051"/>
    </source>
</evidence>
<dbReference type="Proteomes" id="UP001334084">
    <property type="component" value="Chromosome 5"/>
</dbReference>
<reference evidence="14" key="1">
    <citation type="journal article" date="2024" name="BMC Genomics">
        <title>Functional annotation of a divergent genome using sequence and structure-based similarity.</title>
        <authorList>
            <person name="Svedberg D."/>
            <person name="Winiger R.R."/>
            <person name="Berg A."/>
            <person name="Sharma H."/>
            <person name="Tellgren-Roth C."/>
            <person name="Debrunner-Vossbrinck B.A."/>
            <person name="Vossbrinck C.R."/>
            <person name="Barandun J."/>
        </authorList>
    </citation>
    <scope>NUCLEOTIDE SEQUENCE</scope>
    <source>
        <strain evidence="14">Illinois isolate</strain>
    </source>
</reference>
<dbReference type="PRINTS" id="PR01657">
    <property type="entry name" value="MCMFAMILY"/>
</dbReference>
<keyword evidence="5 12" id="KW-0378">Hydrolase</keyword>
<evidence type="ECO:0000256" key="3">
    <source>
        <dbReference type="ARBA" id="ARBA00022705"/>
    </source>
</evidence>
<dbReference type="Pfam" id="PF17855">
    <property type="entry name" value="MCM_lid"/>
    <property type="match status" value="1"/>
</dbReference>
<dbReference type="PRINTS" id="PR01662">
    <property type="entry name" value="MCMPROTEIN6"/>
</dbReference>
<comment type="catalytic activity">
    <reaction evidence="12">
        <text>ATP + H2O = ADP + phosphate + H(+)</text>
        <dbReference type="Rhea" id="RHEA:13065"/>
        <dbReference type="ChEBI" id="CHEBI:15377"/>
        <dbReference type="ChEBI" id="CHEBI:15378"/>
        <dbReference type="ChEBI" id="CHEBI:30616"/>
        <dbReference type="ChEBI" id="CHEBI:43474"/>
        <dbReference type="ChEBI" id="CHEBI:456216"/>
        <dbReference type="EC" id="3.6.4.12"/>
    </reaction>
</comment>
<dbReference type="GO" id="GO:0005524">
    <property type="term" value="F:ATP binding"/>
    <property type="evidence" value="ECO:0007669"/>
    <property type="project" value="UniProtKB-UniRule"/>
</dbReference>
<dbReference type="PROSITE" id="PS00847">
    <property type="entry name" value="MCM_1"/>
    <property type="match status" value="1"/>
</dbReference>
<dbReference type="Gene3D" id="1.20.58.870">
    <property type="match status" value="1"/>
</dbReference>
<comment type="similarity">
    <text evidence="2 11">Belongs to the MCM family.</text>
</comment>
<keyword evidence="4 11" id="KW-0547">Nucleotide-binding</keyword>
<dbReference type="GO" id="GO:0016787">
    <property type="term" value="F:hydrolase activity"/>
    <property type="evidence" value="ECO:0007669"/>
    <property type="project" value="UniProtKB-KW"/>
</dbReference>
<organism evidence="14 15">
    <name type="scientific">Vairimorpha necatrix</name>
    <dbReference type="NCBI Taxonomy" id="6039"/>
    <lineage>
        <taxon>Eukaryota</taxon>
        <taxon>Fungi</taxon>
        <taxon>Fungi incertae sedis</taxon>
        <taxon>Microsporidia</taxon>
        <taxon>Nosematidae</taxon>
        <taxon>Vairimorpha</taxon>
    </lineage>
</organism>
<dbReference type="Pfam" id="PF14551">
    <property type="entry name" value="MCM_N"/>
    <property type="match status" value="1"/>
</dbReference>
<dbReference type="InterPro" id="IPR031327">
    <property type="entry name" value="MCM"/>
</dbReference>
<dbReference type="FunFam" id="2.20.28.10:FF:000003">
    <property type="entry name" value="DNA helicase"/>
    <property type="match status" value="1"/>
</dbReference>
<comment type="subcellular location">
    <subcellularLocation>
        <location evidence="1 12">Nucleus</location>
    </subcellularLocation>
</comment>
<dbReference type="InterPro" id="IPR027417">
    <property type="entry name" value="P-loop_NTPase"/>
</dbReference>
<dbReference type="FunFam" id="3.40.50.300:FF:000826">
    <property type="entry name" value="Replicative DNA helicase Mcm"/>
    <property type="match status" value="1"/>
</dbReference>
<dbReference type="Gene3D" id="3.30.1640.10">
    <property type="entry name" value="mini-chromosome maintenance (MCM) complex, chain A, domain 1"/>
    <property type="match status" value="1"/>
</dbReference>
<evidence type="ECO:0000256" key="7">
    <source>
        <dbReference type="ARBA" id="ARBA00022840"/>
    </source>
</evidence>
<dbReference type="GO" id="GO:0043596">
    <property type="term" value="C:nuclear replication fork"/>
    <property type="evidence" value="ECO:0007669"/>
    <property type="project" value="UniProtKB-ARBA"/>
</dbReference>
<dbReference type="InterPro" id="IPR008049">
    <property type="entry name" value="MCM6"/>
</dbReference>
<dbReference type="GO" id="GO:0006270">
    <property type="term" value="P:DNA replication initiation"/>
    <property type="evidence" value="ECO:0007669"/>
    <property type="project" value="UniProtKB-UniRule"/>
</dbReference>
<gene>
    <name evidence="14" type="ORF">VNE69_05117</name>
</gene>
<dbReference type="GO" id="GO:0006279">
    <property type="term" value="P:premeiotic DNA replication"/>
    <property type="evidence" value="ECO:0007669"/>
    <property type="project" value="UniProtKB-ARBA"/>
</dbReference>
<dbReference type="SUPFAM" id="SSF50249">
    <property type="entry name" value="Nucleic acid-binding proteins"/>
    <property type="match status" value="1"/>
</dbReference>
<dbReference type="Pfam" id="PF17207">
    <property type="entry name" value="MCM_OB"/>
    <property type="match status" value="1"/>
</dbReference>
<dbReference type="GeneID" id="90541341"/>
<dbReference type="GO" id="GO:1902969">
    <property type="term" value="P:mitotic DNA replication"/>
    <property type="evidence" value="ECO:0007669"/>
    <property type="project" value="TreeGrafter"/>
</dbReference>
<evidence type="ECO:0000256" key="2">
    <source>
        <dbReference type="ARBA" id="ARBA00008010"/>
    </source>
</evidence>
<feature type="domain" description="MCM C-terminal AAA(+) ATPase" evidence="13">
    <location>
        <begin position="295"/>
        <end position="501"/>
    </location>
</feature>
<dbReference type="EMBL" id="CP142730">
    <property type="protein sequence ID" value="WUR03526.1"/>
    <property type="molecule type" value="Genomic_DNA"/>
</dbReference>
<keyword evidence="15" id="KW-1185">Reference proteome</keyword>
<keyword evidence="3 12" id="KW-0235">DNA replication</keyword>
<keyword evidence="6 12" id="KW-0347">Helicase</keyword>
<dbReference type="SMART" id="SM00350">
    <property type="entry name" value="MCM"/>
    <property type="match status" value="1"/>
</dbReference>
<evidence type="ECO:0000256" key="4">
    <source>
        <dbReference type="ARBA" id="ARBA00022741"/>
    </source>
</evidence>
<dbReference type="KEGG" id="vnx:VNE69_05117"/>
<evidence type="ECO:0000256" key="5">
    <source>
        <dbReference type="ARBA" id="ARBA00022801"/>
    </source>
</evidence>
<keyword evidence="10 12" id="KW-0131">Cell cycle</keyword>
<dbReference type="EC" id="3.6.4.12" evidence="12"/>
<dbReference type="GO" id="GO:0005656">
    <property type="term" value="C:nuclear pre-replicative complex"/>
    <property type="evidence" value="ECO:0007669"/>
    <property type="project" value="UniProtKB-ARBA"/>
</dbReference>
<evidence type="ECO:0000313" key="15">
    <source>
        <dbReference type="Proteomes" id="UP001334084"/>
    </source>
</evidence>
<evidence type="ECO:0000256" key="6">
    <source>
        <dbReference type="ARBA" id="ARBA00022806"/>
    </source>
</evidence>
<dbReference type="InterPro" id="IPR001208">
    <property type="entry name" value="MCM_dom"/>
</dbReference>
<keyword evidence="8 11" id="KW-0238">DNA-binding</keyword>
<sequence length="708" mass="80898">MSVNVENSFLEFLEAIPKNKILLENVIQKNEQTLVIDTQDLHDFNEDLYVNIMQKYGQVIPSINKSLEKFSLKNFNKKIKNHSFCNLDFCYKIRDLKSNKLGQLVSFSGTSTRTTQVRPELVSGTFICKECNSVVPEVEQEFKYTEPLVCPNHLCTNRKLWRLDIDESEFSNWQRIHVQENTDEIPPGSLPRNIDVIVRNDLVEKIRAGEKLIFTGYLIVVPDVIQLMLPQSKSMPVQEGVADNMRSKRNINIKDLNYKLSFMCTHVNTKEEDDTNNFTNEELKVIEEMKSTKNLYYKLSQSLFPSIHGHFSIKNGILLLLIGGVTKKTESGVKLRGDINILLVGDPGTAKSQFLKQTSGILSRSVYTSGKSSSAAGLTACVIRDGETGEMSIEAGALMLSDNGICCIDEFDKMNYKDQVSIHEAMEQQTITIAKAGINATLNSRTSILAAANPIKGRYDKRKTLKQNINLSQPIMSRFDLYFVLIDDVDLENDRNVSMHILNNHLLSSEINMSDSYFTLEQVKLFIRYARKQKPLLNEEVHKKLVEKYIKIRQDSLINNSNYKMTVRHLESMIRLSEALAKLHCDSEVRECYVEEAFRLISSSVIEIKGEDIEIGVESKETGQTKINSNDLVRITNQIVYLIKTREGMNKEDLISCYIEQIEDTLETEDEFYAEKELADKVIDYLVSHEGVLFISENIYFIHPNFDV</sequence>
<evidence type="ECO:0000256" key="1">
    <source>
        <dbReference type="ARBA" id="ARBA00004123"/>
    </source>
</evidence>
<dbReference type="PANTHER" id="PTHR11630">
    <property type="entry name" value="DNA REPLICATION LICENSING FACTOR MCM FAMILY MEMBER"/>
    <property type="match status" value="1"/>
</dbReference>
<dbReference type="GO" id="GO:0003697">
    <property type="term" value="F:single-stranded DNA binding"/>
    <property type="evidence" value="ECO:0007669"/>
    <property type="project" value="TreeGrafter"/>
</dbReference>
<protein>
    <recommendedName>
        <fullName evidence="12">DNA replication licensing factor MCM6</fullName>
        <ecNumber evidence="12">3.6.4.12</ecNumber>
    </recommendedName>
</protein>
<dbReference type="GO" id="GO:0000727">
    <property type="term" value="P:double-strand break repair via break-induced replication"/>
    <property type="evidence" value="ECO:0007669"/>
    <property type="project" value="TreeGrafter"/>
</dbReference>
<dbReference type="GO" id="GO:1990518">
    <property type="term" value="F:single-stranded 3'-5' DNA helicase activity"/>
    <property type="evidence" value="ECO:0007669"/>
    <property type="project" value="TreeGrafter"/>
</dbReference>
<dbReference type="Gene3D" id="2.20.28.10">
    <property type="match status" value="1"/>
</dbReference>
<proteinExistence type="inferred from homology"/>
<keyword evidence="9" id="KW-0539">Nucleus</keyword>
<evidence type="ECO:0000256" key="11">
    <source>
        <dbReference type="RuleBase" id="RU004070"/>
    </source>
</evidence>
<dbReference type="AlphaFoldDB" id="A0AAX4JCG0"/>
<dbReference type="InterPro" id="IPR018525">
    <property type="entry name" value="MCM_CS"/>
</dbReference>
<keyword evidence="7 11" id="KW-0067">ATP-binding</keyword>
<evidence type="ECO:0000256" key="12">
    <source>
        <dbReference type="RuleBase" id="RU368064"/>
    </source>
</evidence>
<dbReference type="Pfam" id="PF00493">
    <property type="entry name" value="MCM"/>
    <property type="match status" value="1"/>
</dbReference>
<evidence type="ECO:0000256" key="9">
    <source>
        <dbReference type="ARBA" id="ARBA00023242"/>
    </source>
</evidence>
<dbReference type="InterPro" id="IPR033762">
    <property type="entry name" value="MCM_OB"/>
</dbReference>
<dbReference type="GO" id="GO:0031261">
    <property type="term" value="C:DNA replication preinitiation complex"/>
    <property type="evidence" value="ECO:0007669"/>
    <property type="project" value="UniProtKB-ARBA"/>
</dbReference>
<dbReference type="PANTHER" id="PTHR11630:SF43">
    <property type="entry name" value="DNA REPLICATION LICENSING FACTOR MCM6"/>
    <property type="match status" value="1"/>
</dbReference>
<dbReference type="Pfam" id="PF18263">
    <property type="entry name" value="WHD_MCM6"/>
    <property type="match status" value="1"/>
</dbReference>
<dbReference type="SUPFAM" id="SSF52540">
    <property type="entry name" value="P-loop containing nucleoside triphosphate hydrolases"/>
    <property type="match status" value="1"/>
</dbReference>
<evidence type="ECO:0000256" key="8">
    <source>
        <dbReference type="ARBA" id="ARBA00023125"/>
    </source>
</evidence>